<feature type="domain" description="MAGE" evidence="2">
    <location>
        <begin position="80"/>
        <end position="284"/>
    </location>
</feature>
<dbReference type="OrthoDB" id="205198at2759"/>
<dbReference type="PANTHER" id="PTHR11736:SF14">
    <property type="entry name" value="NSE3 HOMOLOG, SMC5-SMC6 COMPLEX COMPONENT"/>
    <property type="match status" value="1"/>
</dbReference>
<evidence type="ECO:0000313" key="4">
    <source>
        <dbReference type="Proteomes" id="UP001165065"/>
    </source>
</evidence>
<accession>A0A9W7GHT8</accession>
<feature type="compositionally biased region" description="Acidic residues" evidence="1">
    <location>
        <begin position="11"/>
        <end position="35"/>
    </location>
</feature>
<gene>
    <name evidence="3" type="ORF">TrCOL_g9331</name>
</gene>
<sequence>MPNNKRRLPAVDEDEVSQPVEELENEGYGDDVNDDDNDVKLLFTQEAPEFSESFVEPLEKEVARASELPAAVKSKLVNDMLRYFILKGLGKEFIEKKKAVDDVMGEYKKEKIASVILDEATKKLKALYGWSVMQVPNFMQGSIPTKFKGRMYIVNNPEGDEEGDQADLLHRRFDSGQNGLLIFLLMVIYNKGVIRSDTRNVLKWCSEEVLYKAMNDVDGTISSEPKRGGGSEIFGLNSDVESLIARFVDQDYLIKDKVKVDDDSSGVHYTLGPRSALEVGRKQLVYLTANILGEQEPDPTMLLELDEESDEEEEE</sequence>
<dbReference type="AlphaFoldDB" id="A0A9W7GHT8"/>
<dbReference type="Gene3D" id="1.10.10.1200">
    <property type="entry name" value="MAGE homology domain, winged helix WH1 motif"/>
    <property type="match status" value="1"/>
</dbReference>
<dbReference type="InterPro" id="IPR037445">
    <property type="entry name" value="MAGE"/>
</dbReference>
<feature type="region of interest" description="Disordered" evidence="1">
    <location>
        <begin position="1"/>
        <end position="35"/>
    </location>
</feature>
<dbReference type="Proteomes" id="UP001165065">
    <property type="component" value="Unassembled WGS sequence"/>
</dbReference>
<dbReference type="SMART" id="SM01373">
    <property type="entry name" value="MAGE"/>
    <property type="match status" value="1"/>
</dbReference>
<reference evidence="4" key="1">
    <citation type="journal article" date="2023" name="Commun. Biol.">
        <title>Genome analysis of Parmales, the sister group of diatoms, reveals the evolutionary specialization of diatoms from phago-mixotrophs to photoautotrophs.</title>
        <authorList>
            <person name="Ban H."/>
            <person name="Sato S."/>
            <person name="Yoshikawa S."/>
            <person name="Yamada K."/>
            <person name="Nakamura Y."/>
            <person name="Ichinomiya M."/>
            <person name="Sato N."/>
            <person name="Blanc-Mathieu R."/>
            <person name="Endo H."/>
            <person name="Kuwata A."/>
            <person name="Ogata H."/>
        </authorList>
    </citation>
    <scope>NUCLEOTIDE SEQUENCE [LARGE SCALE GENOMIC DNA]</scope>
</reference>
<dbReference type="Gene3D" id="1.10.10.1210">
    <property type="entry name" value="MAGE homology domain, winged helix WH2 motif"/>
    <property type="match status" value="1"/>
</dbReference>
<dbReference type="InterPro" id="IPR041898">
    <property type="entry name" value="MAGE_WH1"/>
</dbReference>
<comment type="caution">
    <text evidence="3">The sequence shown here is derived from an EMBL/GenBank/DDBJ whole genome shotgun (WGS) entry which is preliminary data.</text>
</comment>
<evidence type="ECO:0000256" key="1">
    <source>
        <dbReference type="SAM" id="MobiDB-lite"/>
    </source>
</evidence>
<keyword evidence="4" id="KW-1185">Reference proteome</keyword>
<dbReference type="EMBL" id="BRYA01001530">
    <property type="protein sequence ID" value="GMI45021.1"/>
    <property type="molecule type" value="Genomic_DNA"/>
</dbReference>
<evidence type="ECO:0000313" key="3">
    <source>
        <dbReference type="EMBL" id="GMI45021.1"/>
    </source>
</evidence>
<name>A0A9W7GHT8_9STRA</name>
<organism evidence="3 4">
    <name type="scientific">Triparma columacea</name>
    <dbReference type="NCBI Taxonomy" id="722753"/>
    <lineage>
        <taxon>Eukaryota</taxon>
        <taxon>Sar</taxon>
        <taxon>Stramenopiles</taxon>
        <taxon>Ochrophyta</taxon>
        <taxon>Bolidophyceae</taxon>
        <taxon>Parmales</taxon>
        <taxon>Triparmaceae</taxon>
        <taxon>Triparma</taxon>
    </lineage>
</organism>
<dbReference type="PANTHER" id="PTHR11736">
    <property type="entry name" value="MELANOMA-ASSOCIATED ANTIGEN MAGE ANTIGEN"/>
    <property type="match status" value="1"/>
</dbReference>
<dbReference type="InterPro" id="IPR041899">
    <property type="entry name" value="MAGE_WH2"/>
</dbReference>
<dbReference type="InterPro" id="IPR002190">
    <property type="entry name" value="MHD_dom"/>
</dbReference>
<evidence type="ECO:0000259" key="2">
    <source>
        <dbReference type="SMART" id="SM01373"/>
    </source>
</evidence>
<dbReference type="Pfam" id="PF01454">
    <property type="entry name" value="MAGE"/>
    <property type="match status" value="1"/>
</dbReference>
<protein>
    <recommendedName>
        <fullName evidence="2">MAGE domain-containing protein</fullName>
    </recommendedName>
</protein>
<proteinExistence type="predicted"/>
<dbReference type="GO" id="GO:0005634">
    <property type="term" value="C:nucleus"/>
    <property type="evidence" value="ECO:0007669"/>
    <property type="project" value="TreeGrafter"/>
</dbReference>